<dbReference type="GO" id="GO:0005634">
    <property type="term" value="C:nucleus"/>
    <property type="evidence" value="ECO:0007669"/>
    <property type="project" value="InterPro"/>
</dbReference>
<evidence type="ECO:0000313" key="6">
    <source>
        <dbReference type="Proteomes" id="UP000807115"/>
    </source>
</evidence>
<dbReference type="GO" id="GO:0004861">
    <property type="term" value="F:cyclin-dependent protein serine/threonine kinase inhibitor activity"/>
    <property type="evidence" value="ECO:0007669"/>
    <property type="project" value="InterPro"/>
</dbReference>
<dbReference type="GO" id="GO:0051726">
    <property type="term" value="P:regulation of cell cycle"/>
    <property type="evidence" value="ECO:0007669"/>
    <property type="project" value="InterPro"/>
</dbReference>
<protein>
    <recommendedName>
        <fullName evidence="4">Cyclin-dependent kinase inhibitor domain-containing protein</fullName>
    </recommendedName>
</protein>
<accession>A0A921UTI9</accession>
<dbReference type="InterPro" id="IPR003175">
    <property type="entry name" value="CDI_dom"/>
</dbReference>
<comment type="similarity">
    <text evidence="1">Belongs to the CDI family. ICK/KRP subfamily.</text>
</comment>
<comment type="caution">
    <text evidence="5">The sequence shown here is derived from an EMBL/GenBank/DDBJ whole genome shotgun (WGS) entry which is preliminary data.</text>
</comment>
<dbReference type="EMBL" id="CM027681">
    <property type="protein sequence ID" value="KAG0544002.1"/>
    <property type="molecule type" value="Genomic_DNA"/>
</dbReference>
<dbReference type="Pfam" id="PF02234">
    <property type="entry name" value="CDI"/>
    <property type="match status" value="1"/>
</dbReference>
<feature type="domain" description="Cyclin-dependent kinase inhibitor" evidence="4">
    <location>
        <begin position="40"/>
        <end position="83"/>
    </location>
</feature>
<proteinExistence type="inferred from homology"/>
<name>A0A921UTI9_SORBI</name>
<dbReference type="Gramene" id="EER99015">
    <property type="protein sequence ID" value="EER99015"/>
    <property type="gene ID" value="SORBI_3002G227100"/>
</dbReference>
<feature type="compositionally biased region" description="Low complexity" evidence="3">
    <location>
        <begin position="1"/>
        <end position="11"/>
    </location>
</feature>
<dbReference type="InterPro" id="IPR044275">
    <property type="entry name" value="KRP"/>
</dbReference>
<dbReference type="InterPro" id="IPR044898">
    <property type="entry name" value="CDI_dom_sf"/>
</dbReference>
<evidence type="ECO:0000256" key="2">
    <source>
        <dbReference type="ARBA" id="ARBA00023013"/>
    </source>
</evidence>
<feature type="region of interest" description="Disordered" evidence="3">
    <location>
        <begin position="1"/>
        <end position="40"/>
    </location>
</feature>
<dbReference type="OrthoDB" id="9940972at2759"/>
<dbReference type="Gene3D" id="4.10.365.10">
    <property type="entry name" value="p27"/>
    <property type="match status" value="1"/>
</dbReference>
<dbReference type="KEGG" id="sbi:8083227"/>
<dbReference type="OMA" id="VVPRCSK"/>
<evidence type="ECO:0000259" key="4">
    <source>
        <dbReference type="Pfam" id="PF02234"/>
    </source>
</evidence>
<keyword evidence="2" id="KW-0649">Protein kinase inhibitor</keyword>
<evidence type="ECO:0000256" key="1">
    <source>
        <dbReference type="ARBA" id="ARBA00010274"/>
    </source>
</evidence>
<evidence type="ECO:0000313" key="5">
    <source>
        <dbReference type="EMBL" id="KAG0544002.1"/>
    </source>
</evidence>
<dbReference type="PANTHER" id="PTHR46776">
    <property type="entry name" value="CYCLIN-DEPENDENT KINASE INHIBITOR 4-RELATED"/>
    <property type="match status" value="1"/>
</dbReference>
<reference evidence="5" key="2">
    <citation type="submission" date="2020-10" db="EMBL/GenBank/DDBJ databases">
        <authorList>
            <person name="Cooper E.A."/>
            <person name="Brenton Z.W."/>
            <person name="Flinn B.S."/>
            <person name="Jenkins J."/>
            <person name="Shu S."/>
            <person name="Flowers D."/>
            <person name="Luo F."/>
            <person name="Wang Y."/>
            <person name="Xia P."/>
            <person name="Barry K."/>
            <person name="Daum C."/>
            <person name="Lipzen A."/>
            <person name="Yoshinaga Y."/>
            <person name="Schmutz J."/>
            <person name="Saski C."/>
            <person name="Vermerris W."/>
            <person name="Kresovich S."/>
        </authorList>
    </citation>
    <scope>NUCLEOTIDE SEQUENCE</scope>
</reference>
<dbReference type="AlphaFoldDB" id="A0A921UTI9"/>
<organism evidence="5 6">
    <name type="scientific">Sorghum bicolor</name>
    <name type="common">Sorghum</name>
    <name type="synonym">Sorghum vulgare</name>
    <dbReference type="NCBI Taxonomy" id="4558"/>
    <lineage>
        <taxon>Eukaryota</taxon>
        <taxon>Viridiplantae</taxon>
        <taxon>Streptophyta</taxon>
        <taxon>Embryophyta</taxon>
        <taxon>Tracheophyta</taxon>
        <taxon>Spermatophyta</taxon>
        <taxon>Magnoliopsida</taxon>
        <taxon>Liliopsida</taxon>
        <taxon>Poales</taxon>
        <taxon>Poaceae</taxon>
        <taxon>PACMAD clade</taxon>
        <taxon>Panicoideae</taxon>
        <taxon>Andropogonodae</taxon>
        <taxon>Andropogoneae</taxon>
        <taxon>Sorghinae</taxon>
        <taxon>Sorghum</taxon>
    </lineage>
</organism>
<reference evidence="5" key="1">
    <citation type="journal article" date="2019" name="BMC Genomics">
        <title>A new reference genome for Sorghum bicolor reveals high levels of sequence similarity between sweet and grain genotypes: implications for the genetics of sugar metabolism.</title>
        <authorList>
            <person name="Cooper E.A."/>
            <person name="Brenton Z.W."/>
            <person name="Flinn B.S."/>
            <person name="Jenkins J."/>
            <person name="Shu S."/>
            <person name="Flowers D."/>
            <person name="Luo F."/>
            <person name="Wang Y."/>
            <person name="Xia P."/>
            <person name="Barry K."/>
            <person name="Daum C."/>
            <person name="Lipzen A."/>
            <person name="Yoshinaga Y."/>
            <person name="Schmutz J."/>
            <person name="Saski C."/>
            <person name="Vermerris W."/>
            <person name="Kresovich S."/>
        </authorList>
    </citation>
    <scope>NUCLEOTIDE SEQUENCE</scope>
</reference>
<evidence type="ECO:0000256" key="3">
    <source>
        <dbReference type="SAM" id="MobiDB-lite"/>
    </source>
</evidence>
<dbReference type="Proteomes" id="UP000807115">
    <property type="component" value="Chromosome 2"/>
</dbReference>
<sequence>MAAAAATATTTVVPRCSKREGDIAGAGTSPNKGKIGRSSPPAEEVEAFLAAAESGMARRFAAKYNYDVVKDAPMDGRYEWVRVGP</sequence>
<gene>
    <name evidence="5" type="ORF">BDA96_02G238000</name>
</gene>